<dbReference type="EMBL" id="BART01004015">
    <property type="protein sequence ID" value="GAG65030.1"/>
    <property type="molecule type" value="Genomic_DNA"/>
</dbReference>
<organism evidence="1">
    <name type="scientific">marine sediment metagenome</name>
    <dbReference type="NCBI Taxonomy" id="412755"/>
    <lineage>
        <taxon>unclassified sequences</taxon>
        <taxon>metagenomes</taxon>
        <taxon>ecological metagenomes</taxon>
    </lineage>
</organism>
<dbReference type="AlphaFoldDB" id="X0Z6T1"/>
<gene>
    <name evidence="1" type="ORF">S01H4_10469</name>
</gene>
<evidence type="ECO:0000313" key="1">
    <source>
        <dbReference type="EMBL" id="GAG65030.1"/>
    </source>
</evidence>
<protein>
    <submittedName>
        <fullName evidence="1">Uncharacterized protein</fullName>
    </submittedName>
</protein>
<name>X0Z6T1_9ZZZZ</name>
<reference evidence="1" key="1">
    <citation type="journal article" date="2014" name="Front. Microbiol.">
        <title>High frequency of phylogenetically diverse reductive dehalogenase-homologous genes in deep subseafloor sedimentary metagenomes.</title>
        <authorList>
            <person name="Kawai M."/>
            <person name="Futagami T."/>
            <person name="Toyoda A."/>
            <person name="Takaki Y."/>
            <person name="Nishi S."/>
            <person name="Hori S."/>
            <person name="Arai W."/>
            <person name="Tsubouchi T."/>
            <person name="Morono Y."/>
            <person name="Uchiyama I."/>
            <person name="Ito T."/>
            <person name="Fujiyama A."/>
            <person name="Inagaki F."/>
            <person name="Takami H."/>
        </authorList>
    </citation>
    <scope>NUCLEOTIDE SEQUENCE</scope>
    <source>
        <strain evidence="1">Expedition CK06-06</strain>
    </source>
</reference>
<comment type="caution">
    <text evidence="1">The sequence shown here is derived from an EMBL/GenBank/DDBJ whole genome shotgun (WGS) entry which is preliminary data.</text>
</comment>
<proteinExistence type="predicted"/>
<sequence length="135" mass="15141">MWSEEKAMFLKLDGIKIIGHHGGTPEDPENYQVVDAEEINLVNKNGNYIYDYNGNYIELSQSDIDNHPVKIAGEEDSLFEQIVFVGSARLVLKSIVDSPQAPQDKKDRALSAAHPPVVANEVVKVIPSRFFPKYK</sequence>
<accession>X0Z6T1</accession>